<dbReference type="InterPro" id="IPR001509">
    <property type="entry name" value="Epimerase_deHydtase"/>
</dbReference>
<dbReference type="InterPro" id="IPR036291">
    <property type="entry name" value="NAD(P)-bd_dom_sf"/>
</dbReference>
<evidence type="ECO:0000256" key="2">
    <source>
        <dbReference type="ARBA" id="ARBA00023445"/>
    </source>
</evidence>
<sequence>MSAQFNRLPKDSRILVTGGTGLIGSSVTTLLLEKGFKVRVATRSVSKQQAFRETLQAKYGQDFVEFIEIDDFASAQSWDRMLDDVQGVQHLAQDVSFTTEYEAIISATKAMTTTFLTSAHRHKSVKSVVLTSSRIAVYQPEHGKDIHATKNDWNDHFIELAKNAKSDNPAKPMMTYAASKVVEERVAWDFVKESKPHFAFTVVLPDYVAGPVANPSPGSYSTHGWLNDVFKGDSSGTAIGVMDPAARLVDVRDVAAIQVAAMLDETADHRRLFAAPHKFTIDRILAVWRKAFPDRKILDDFNFKDQPIVDVEDEESTHLLEAYMGRGWLSFEETVVANAQDVL</sequence>
<dbReference type="Pfam" id="PF01370">
    <property type="entry name" value="Epimerase"/>
    <property type="match status" value="1"/>
</dbReference>
<dbReference type="GO" id="GO:0016616">
    <property type="term" value="F:oxidoreductase activity, acting on the CH-OH group of donors, NAD or NADP as acceptor"/>
    <property type="evidence" value="ECO:0007669"/>
    <property type="project" value="TreeGrafter"/>
</dbReference>
<reference evidence="4" key="1">
    <citation type="submission" date="2023-03" db="EMBL/GenBank/DDBJ databases">
        <title>Massive genome expansion in bonnet fungi (Mycena s.s.) driven by repeated elements and novel gene families across ecological guilds.</title>
        <authorList>
            <consortium name="Lawrence Berkeley National Laboratory"/>
            <person name="Harder C.B."/>
            <person name="Miyauchi S."/>
            <person name="Viragh M."/>
            <person name="Kuo A."/>
            <person name="Thoen E."/>
            <person name="Andreopoulos B."/>
            <person name="Lu D."/>
            <person name="Skrede I."/>
            <person name="Drula E."/>
            <person name="Henrissat B."/>
            <person name="Morin E."/>
            <person name="Kohler A."/>
            <person name="Barry K."/>
            <person name="LaButti K."/>
            <person name="Morin E."/>
            <person name="Salamov A."/>
            <person name="Lipzen A."/>
            <person name="Mereny Z."/>
            <person name="Hegedus B."/>
            <person name="Baldrian P."/>
            <person name="Stursova M."/>
            <person name="Weitz H."/>
            <person name="Taylor A."/>
            <person name="Grigoriev I.V."/>
            <person name="Nagy L.G."/>
            <person name="Martin F."/>
            <person name="Kauserud H."/>
        </authorList>
    </citation>
    <scope>NUCLEOTIDE SEQUENCE</scope>
    <source>
        <strain evidence="4">CBHHK173m</strain>
    </source>
</reference>
<keyword evidence="5" id="KW-1185">Reference proteome</keyword>
<dbReference type="InterPro" id="IPR050425">
    <property type="entry name" value="NAD(P)_dehydrat-like"/>
</dbReference>
<dbReference type="Proteomes" id="UP001222325">
    <property type="component" value="Unassembled WGS sequence"/>
</dbReference>
<accession>A0AAD6XV89</accession>
<dbReference type="SUPFAM" id="SSF51735">
    <property type="entry name" value="NAD(P)-binding Rossmann-fold domains"/>
    <property type="match status" value="1"/>
</dbReference>
<keyword evidence="1" id="KW-0560">Oxidoreductase</keyword>
<evidence type="ECO:0000256" key="1">
    <source>
        <dbReference type="ARBA" id="ARBA00023002"/>
    </source>
</evidence>
<dbReference type="PANTHER" id="PTHR10366:SF562">
    <property type="entry name" value="ALDEHYDE REDUCTASE II (AFU_ORTHOLOGUE AFUA_1G11360)"/>
    <property type="match status" value="1"/>
</dbReference>
<evidence type="ECO:0000259" key="3">
    <source>
        <dbReference type="Pfam" id="PF01370"/>
    </source>
</evidence>
<feature type="domain" description="NAD-dependent epimerase/dehydratase" evidence="3">
    <location>
        <begin position="14"/>
        <end position="264"/>
    </location>
</feature>
<dbReference type="PANTHER" id="PTHR10366">
    <property type="entry name" value="NAD DEPENDENT EPIMERASE/DEHYDRATASE"/>
    <property type="match status" value="1"/>
</dbReference>
<dbReference type="Gene3D" id="3.40.50.720">
    <property type="entry name" value="NAD(P)-binding Rossmann-like Domain"/>
    <property type="match status" value="1"/>
</dbReference>
<organism evidence="4 5">
    <name type="scientific">Mycena belliarum</name>
    <dbReference type="NCBI Taxonomy" id="1033014"/>
    <lineage>
        <taxon>Eukaryota</taxon>
        <taxon>Fungi</taxon>
        <taxon>Dikarya</taxon>
        <taxon>Basidiomycota</taxon>
        <taxon>Agaricomycotina</taxon>
        <taxon>Agaricomycetes</taxon>
        <taxon>Agaricomycetidae</taxon>
        <taxon>Agaricales</taxon>
        <taxon>Marasmiineae</taxon>
        <taxon>Mycenaceae</taxon>
        <taxon>Mycena</taxon>
    </lineage>
</organism>
<comment type="similarity">
    <text evidence="2">Belongs to the NAD(P)-dependent epimerase/dehydratase family. Dihydroflavonol-4-reductase subfamily.</text>
</comment>
<dbReference type="AlphaFoldDB" id="A0AAD6XV89"/>
<name>A0AAD6XV89_9AGAR</name>
<protein>
    <recommendedName>
        <fullName evidence="3">NAD-dependent epimerase/dehydratase domain-containing protein</fullName>
    </recommendedName>
</protein>
<evidence type="ECO:0000313" key="4">
    <source>
        <dbReference type="EMBL" id="KAJ7098159.1"/>
    </source>
</evidence>
<proteinExistence type="inferred from homology"/>
<evidence type="ECO:0000313" key="5">
    <source>
        <dbReference type="Proteomes" id="UP001222325"/>
    </source>
</evidence>
<gene>
    <name evidence="4" type="ORF">B0H15DRAFT_824375</name>
</gene>
<dbReference type="EMBL" id="JARJCN010000009">
    <property type="protein sequence ID" value="KAJ7098159.1"/>
    <property type="molecule type" value="Genomic_DNA"/>
</dbReference>
<comment type="caution">
    <text evidence="4">The sequence shown here is derived from an EMBL/GenBank/DDBJ whole genome shotgun (WGS) entry which is preliminary data.</text>
</comment>